<dbReference type="Proteomes" id="UP001139408">
    <property type="component" value="Unassembled WGS sequence"/>
</dbReference>
<feature type="domain" description="TOTE conflict systems S1/CSD-like" evidence="2">
    <location>
        <begin position="2"/>
        <end position="51"/>
    </location>
</feature>
<evidence type="ECO:0000259" key="2">
    <source>
        <dbReference type="Pfam" id="PF22708"/>
    </source>
</evidence>
<organism evidence="3 4">
    <name type="scientific">Shewanella algicola</name>
    <dbReference type="NCBI Taxonomy" id="640633"/>
    <lineage>
        <taxon>Bacteria</taxon>
        <taxon>Pseudomonadati</taxon>
        <taxon>Pseudomonadota</taxon>
        <taxon>Gammaproteobacteria</taxon>
        <taxon>Alteromonadales</taxon>
        <taxon>Shewanellaceae</taxon>
        <taxon>Shewanella</taxon>
    </lineage>
</organism>
<evidence type="ECO:0000313" key="3">
    <source>
        <dbReference type="EMBL" id="MCL1105803.1"/>
    </source>
</evidence>
<accession>A0A9X2CCM2</accession>
<protein>
    <submittedName>
        <fullName evidence="3">Uncharacterized protein</fullName>
    </submittedName>
</protein>
<evidence type="ECO:0000259" key="1">
    <source>
        <dbReference type="Pfam" id="PF22707"/>
    </source>
</evidence>
<comment type="caution">
    <text evidence="3">The sequence shown here is derived from an EMBL/GenBank/DDBJ whole genome shotgun (WGS) entry which is preliminary data.</text>
</comment>
<dbReference type="InterPro" id="IPR054426">
    <property type="entry name" value="S1CSD-TOTE-1"/>
</dbReference>
<name>A0A9X2CCM2_9GAMM</name>
<keyword evidence="4" id="KW-1185">Reference proteome</keyword>
<proteinExistence type="predicted"/>
<dbReference type="Pfam" id="PF22707">
    <property type="entry name" value="S1CSD-TOTE-2"/>
    <property type="match status" value="1"/>
</dbReference>
<dbReference type="Pfam" id="PF22708">
    <property type="entry name" value="S1CSD-TOTE-1"/>
    <property type="match status" value="1"/>
</dbReference>
<reference evidence="3" key="1">
    <citation type="submission" date="2022-01" db="EMBL/GenBank/DDBJ databases">
        <title>Whole genome-based taxonomy of the Shewanellaceae.</title>
        <authorList>
            <person name="Martin-Rodriguez A.J."/>
        </authorList>
    </citation>
    <scope>NUCLEOTIDE SEQUENCE</scope>
    <source>
        <strain evidence="3">DSM 23803</strain>
    </source>
</reference>
<sequence length="130" mass="14298">MNEAKKLVHVIFDRGVDTVIPFSKTPGQLSVGDSIKAKLSKSKTKHGTKYQALTIAKSDEQASTNVLNEFSDDVRISNGLGFTSTDIFIDRNLVEGCGVEDGDIVSGKAVLNYNKKRSSWGWKAIVIWKH</sequence>
<dbReference type="EMBL" id="JAKILJ010000022">
    <property type="protein sequence ID" value="MCL1105803.1"/>
    <property type="molecule type" value="Genomic_DNA"/>
</dbReference>
<dbReference type="InterPro" id="IPR054427">
    <property type="entry name" value="S1CSD-TOTE-2"/>
</dbReference>
<evidence type="ECO:0000313" key="4">
    <source>
        <dbReference type="Proteomes" id="UP001139408"/>
    </source>
</evidence>
<feature type="domain" description="TOTE conflict systems S1/CSD-like" evidence="1">
    <location>
        <begin position="69"/>
        <end position="126"/>
    </location>
</feature>
<gene>
    <name evidence="3" type="ORF">L2749_11100</name>
</gene>
<dbReference type="AlphaFoldDB" id="A0A9X2CCM2"/>